<evidence type="ECO:0000313" key="2">
    <source>
        <dbReference type="Proteomes" id="UP000050509"/>
    </source>
</evidence>
<sequence length="68" mass="7624">MATITIDIPDELSDQLAQVRDRIPELLALSLQQPAVPAHIYREILDFLASQPTPEEILAFRPTPEMLA</sequence>
<dbReference type="AlphaFoldDB" id="A0A0P9EYG4"/>
<evidence type="ECO:0000313" key="1">
    <source>
        <dbReference type="EMBL" id="KPV49257.1"/>
    </source>
</evidence>
<proteinExistence type="predicted"/>
<dbReference type="EMBL" id="LJCR01002091">
    <property type="protein sequence ID" value="KPV49257.1"/>
    <property type="molecule type" value="Genomic_DNA"/>
</dbReference>
<organism evidence="1 2">
    <name type="scientific">Kouleothrix aurantiaca</name>
    <dbReference type="NCBI Taxonomy" id="186479"/>
    <lineage>
        <taxon>Bacteria</taxon>
        <taxon>Bacillati</taxon>
        <taxon>Chloroflexota</taxon>
        <taxon>Chloroflexia</taxon>
        <taxon>Chloroflexales</taxon>
        <taxon>Roseiflexineae</taxon>
        <taxon>Roseiflexaceae</taxon>
        <taxon>Kouleothrix</taxon>
    </lineage>
</organism>
<name>A0A0P9EYG4_9CHLR</name>
<protein>
    <submittedName>
        <fullName evidence="1">Uncharacterized protein</fullName>
    </submittedName>
</protein>
<feature type="non-terminal residue" evidence="1">
    <location>
        <position position="68"/>
    </location>
</feature>
<keyword evidence="2" id="KW-1185">Reference proteome</keyword>
<gene>
    <name evidence="1" type="ORF">SE17_33670</name>
</gene>
<comment type="caution">
    <text evidence="1">The sequence shown here is derived from an EMBL/GenBank/DDBJ whole genome shotgun (WGS) entry which is preliminary data.</text>
</comment>
<accession>A0A0P9EYG4</accession>
<dbReference type="Proteomes" id="UP000050509">
    <property type="component" value="Unassembled WGS sequence"/>
</dbReference>
<reference evidence="1 2" key="1">
    <citation type="submission" date="2015-09" db="EMBL/GenBank/DDBJ databases">
        <title>Draft genome sequence of Kouleothrix aurantiaca JCM 19913.</title>
        <authorList>
            <person name="Hemp J."/>
        </authorList>
    </citation>
    <scope>NUCLEOTIDE SEQUENCE [LARGE SCALE GENOMIC DNA]</scope>
    <source>
        <strain evidence="1 2">COM-B</strain>
    </source>
</reference>